<gene>
    <name evidence="2" type="ORF">Lsha_1381</name>
</gene>
<dbReference type="GO" id="GO:0016491">
    <property type="term" value="F:oxidoreductase activity"/>
    <property type="evidence" value="ECO:0007669"/>
    <property type="project" value="InterPro"/>
</dbReference>
<dbReference type="Pfam" id="PF00881">
    <property type="entry name" value="Nitroreductase"/>
    <property type="match status" value="1"/>
</dbReference>
<dbReference type="PANTHER" id="PTHR43745:SF2">
    <property type="entry name" value="NITROREDUCTASE MJ1384-RELATED"/>
    <property type="match status" value="1"/>
</dbReference>
<dbReference type="InterPro" id="IPR029479">
    <property type="entry name" value="Nitroreductase"/>
</dbReference>
<dbReference type="OrthoDB" id="3723182at2"/>
<dbReference type="PATRIC" id="fig|1122169.6.peg.1590"/>
<accession>A0A0W0YVQ4</accession>
<dbReference type="PANTHER" id="PTHR43745">
    <property type="entry name" value="NITROREDUCTASE MJ1384-RELATED"/>
    <property type="match status" value="1"/>
</dbReference>
<dbReference type="STRING" id="1122169.Lsha_1381"/>
<dbReference type="InterPro" id="IPR020051">
    <property type="entry name" value="SagB-type_dehydrogenase"/>
</dbReference>
<comment type="caution">
    <text evidence="2">The sequence shown here is derived from an EMBL/GenBank/DDBJ whole genome shotgun (WGS) entry which is preliminary data.</text>
</comment>
<organism evidence="2 3">
    <name type="scientific">Legionella shakespearei DSM 23087</name>
    <dbReference type="NCBI Taxonomy" id="1122169"/>
    <lineage>
        <taxon>Bacteria</taxon>
        <taxon>Pseudomonadati</taxon>
        <taxon>Pseudomonadota</taxon>
        <taxon>Gammaproteobacteria</taxon>
        <taxon>Legionellales</taxon>
        <taxon>Legionellaceae</taxon>
        <taxon>Legionella</taxon>
    </lineage>
</organism>
<dbReference type="AlphaFoldDB" id="A0A0W0YVQ4"/>
<keyword evidence="3" id="KW-1185">Reference proteome</keyword>
<protein>
    <submittedName>
        <fullName evidence="2">Nitroreductase</fullName>
    </submittedName>
</protein>
<dbReference type="EMBL" id="LNYW01000040">
    <property type="protein sequence ID" value="KTD60970.1"/>
    <property type="molecule type" value="Genomic_DNA"/>
</dbReference>
<feature type="domain" description="Nitroreductase" evidence="1">
    <location>
        <begin position="114"/>
        <end position="306"/>
    </location>
</feature>
<evidence type="ECO:0000313" key="2">
    <source>
        <dbReference type="EMBL" id="KTD60970.1"/>
    </source>
</evidence>
<dbReference type="CDD" id="cd02142">
    <property type="entry name" value="McbC_SagB-like_oxidoreductase"/>
    <property type="match status" value="1"/>
</dbReference>
<dbReference type="InterPro" id="IPR052544">
    <property type="entry name" value="Bacteriocin_Proc_Enz"/>
</dbReference>
<dbReference type="RefSeq" id="WP_018578650.1">
    <property type="nucleotide sequence ID" value="NZ_KB892437.1"/>
</dbReference>
<evidence type="ECO:0000313" key="3">
    <source>
        <dbReference type="Proteomes" id="UP000054600"/>
    </source>
</evidence>
<dbReference type="InterPro" id="IPR000415">
    <property type="entry name" value="Nitroreductase-like"/>
</dbReference>
<dbReference type="Proteomes" id="UP000054600">
    <property type="component" value="Unassembled WGS sequence"/>
</dbReference>
<reference evidence="2 3" key="1">
    <citation type="submission" date="2015-11" db="EMBL/GenBank/DDBJ databases">
        <title>Genomic analysis of 38 Legionella species identifies large and diverse effector repertoires.</title>
        <authorList>
            <person name="Burstein D."/>
            <person name="Amaro F."/>
            <person name="Zusman T."/>
            <person name="Lifshitz Z."/>
            <person name="Cohen O."/>
            <person name="Gilbert J.A."/>
            <person name="Pupko T."/>
            <person name="Shuman H.A."/>
            <person name="Segal G."/>
        </authorList>
    </citation>
    <scope>NUCLEOTIDE SEQUENCE [LARGE SCALE GENOMIC DNA]</scope>
    <source>
        <strain evidence="2 3">ATCC 49655</strain>
    </source>
</reference>
<name>A0A0W0YVQ4_9GAMM</name>
<evidence type="ECO:0000259" key="1">
    <source>
        <dbReference type="Pfam" id="PF00881"/>
    </source>
</evidence>
<dbReference type="SUPFAM" id="SSF55469">
    <property type="entry name" value="FMN-dependent nitroreductase-like"/>
    <property type="match status" value="1"/>
</dbReference>
<dbReference type="eggNOG" id="COG0778">
    <property type="taxonomic scope" value="Bacteria"/>
</dbReference>
<sequence length="308" mass="34335">MKPTNKTVQLKEIINRSVWGNTYDYRDTSMTVGFKTNTYRFTEQKNPQYAFDFLKSSIFHRHDAEQLNTNEIYLDDAGICTLSQIGKRTHATELAIQLPPVESMQLGMSLDQVILNRRSSRNFRAELLSFKEMAQIIQVAAGITGTGDSTLNNGVEVELHFRAAASAGALYPIDLYVATQNIEHINNGVYGYDPLANTLIPEQDADIAARLFRDAHVNSADANSYVKANLLLIMIANPWRSMRKYGPRGLRFILQECGSMSQNIHLAAVAQGLASVDAGGFYDEELHEILKIDGLYQTFLHAVVVGKA</sequence>
<proteinExistence type="predicted"/>
<dbReference type="Gene3D" id="3.40.109.10">
    <property type="entry name" value="NADH Oxidase"/>
    <property type="match status" value="1"/>
</dbReference>
<dbReference type="NCBIfam" id="TIGR03605">
    <property type="entry name" value="antibiot_sagB"/>
    <property type="match status" value="1"/>
</dbReference>